<evidence type="ECO:0000256" key="1">
    <source>
        <dbReference type="SAM" id="MobiDB-lite"/>
    </source>
</evidence>
<organism evidence="2 3">
    <name type="scientific">Rhodotorula diobovata</name>
    <dbReference type="NCBI Taxonomy" id="5288"/>
    <lineage>
        <taxon>Eukaryota</taxon>
        <taxon>Fungi</taxon>
        <taxon>Dikarya</taxon>
        <taxon>Basidiomycota</taxon>
        <taxon>Pucciniomycotina</taxon>
        <taxon>Microbotryomycetes</taxon>
        <taxon>Sporidiobolales</taxon>
        <taxon>Sporidiobolaceae</taxon>
        <taxon>Rhodotorula</taxon>
    </lineage>
</organism>
<feature type="region of interest" description="Disordered" evidence="1">
    <location>
        <begin position="146"/>
        <end position="171"/>
    </location>
</feature>
<comment type="caution">
    <text evidence="2">The sequence shown here is derived from an EMBL/GenBank/DDBJ whole genome shotgun (WGS) entry which is preliminary data.</text>
</comment>
<dbReference type="Proteomes" id="UP000311382">
    <property type="component" value="Unassembled WGS sequence"/>
</dbReference>
<feature type="compositionally biased region" description="Low complexity" evidence="1">
    <location>
        <begin position="22"/>
        <end position="36"/>
    </location>
</feature>
<reference evidence="2 3" key="1">
    <citation type="submission" date="2019-03" db="EMBL/GenBank/DDBJ databases">
        <title>Rhodosporidium diobovatum UCD-FST 08-225 genome sequencing, assembly, and annotation.</title>
        <authorList>
            <person name="Fakankun I.U."/>
            <person name="Fristensky B."/>
            <person name="Levin D.B."/>
        </authorList>
    </citation>
    <scope>NUCLEOTIDE SEQUENCE [LARGE SCALE GENOMIC DNA]</scope>
    <source>
        <strain evidence="2 3">UCD-FST 08-225</strain>
    </source>
</reference>
<evidence type="ECO:0000313" key="2">
    <source>
        <dbReference type="EMBL" id="TNY20081.1"/>
    </source>
</evidence>
<accession>A0A5C5FWJ0</accession>
<dbReference type="AlphaFoldDB" id="A0A5C5FWJ0"/>
<feature type="compositionally biased region" description="Polar residues" evidence="1">
    <location>
        <begin position="154"/>
        <end position="171"/>
    </location>
</feature>
<proteinExistence type="predicted"/>
<feature type="region of interest" description="Disordered" evidence="1">
    <location>
        <begin position="1"/>
        <end position="126"/>
    </location>
</feature>
<sequence>MPSADEDASHARAWPGWRPCADDGGSCGSCSPASSSLEPATPPSPAYPFPRVHSSPPRARVHASPRLELTGSHAYADSSSDATVRARPTSLRPPLVSAFSTWSSSRTDESDSATSSAASSQCKGRFGRPACAEMWSSEAVEADATAAGCASRKPFTSSATGSSPSGFEVQQRSRWPPLIHDVLPCWKHVVETVDLSDLLPSSTALESHEGADGFPWSIE</sequence>
<dbReference type="EMBL" id="SOZI01000077">
    <property type="protein sequence ID" value="TNY20081.1"/>
    <property type="molecule type" value="Genomic_DNA"/>
</dbReference>
<protein>
    <submittedName>
        <fullName evidence="2">Uncharacterized protein</fullName>
    </submittedName>
</protein>
<evidence type="ECO:0000313" key="3">
    <source>
        <dbReference type="Proteomes" id="UP000311382"/>
    </source>
</evidence>
<name>A0A5C5FWJ0_9BASI</name>
<gene>
    <name evidence="2" type="ORF">DMC30DRAFT_273616</name>
</gene>
<keyword evidence="3" id="KW-1185">Reference proteome</keyword>